<organism evidence="2 3">
    <name type="scientific">Ophiocordyceps sinensis</name>
    <dbReference type="NCBI Taxonomy" id="72228"/>
    <lineage>
        <taxon>Eukaryota</taxon>
        <taxon>Fungi</taxon>
        <taxon>Dikarya</taxon>
        <taxon>Ascomycota</taxon>
        <taxon>Pezizomycotina</taxon>
        <taxon>Sordariomycetes</taxon>
        <taxon>Hypocreomycetidae</taxon>
        <taxon>Hypocreales</taxon>
        <taxon>Ophiocordycipitaceae</taxon>
        <taxon>Ophiocordyceps</taxon>
    </lineage>
</organism>
<accession>A0A8H4PSN9</accession>
<gene>
    <name evidence="2" type="ORF">G6O67_003821</name>
</gene>
<dbReference type="EMBL" id="JAAVMX010000004">
    <property type="protein sequence ID" value="KAF4509677.1"/>
    <property type="molecule type" value="Genomic_DNA"/>
</dbReference>
<comment type="caution">
    <text evidence="2">The sequence shown here is derived from an EMBL/GenBank/DDBJ whole genome shotgun (WGS) entry which is preliminary data.</text>
</comment>
<feature type="compositionally biased region" description="Polar residues" evidence="1">
    <location>
        <begin position="74"/>
        <end position="84"/>
    </location>
</feature>
<evidence type="ECO:0000313" key="2">
    <source>
        <dbReference type="EMBL" id="KAF4509677.1"/>
    </source>
</evidence>
<feature type="compositionally biased region" description="Basic and acidic residues" evidence="1">
    <location>
        <begin position="132"/>
        <end position="142"/>
    </location>
</feature>
<name>A0A8H4PSN9_9HYPO</name>
<sequence>MTVGRDTFTILKARYCPKDPANLISAGVLRDQGIIFNGLNDQVVIKATGEVLLRIDWKHGVATIRGACPAGDPTITSSAQQPPAQETRDQGSGPWIPASSPPEHGHPDESDIFYEAHEYPDSNDESSSSDPDPERNGLFDEQ</sequence>
<proteinExistence type="predicted"/>
<evidence type="ECO:0000313" key="3">
    <source>
        <dbReference type="Proteomes" id="UP000557566"/>
    </source>
</evidence>
<evidence type="ECO:0000256" key="1">
    <source>
        <dbReference type="SAM" id="MobiDB-lite"/>
    </source>
</evidence>
<feature type="compositionally biased region" description="Basic and acidic residues" evidence="1">
    <location>
        <begin position="103"/>
        <end position="120"/>
    </location>
</feature>
<protein>
    <submittedName>
        <fullName evidence="2">Uncharacterized protein</fullName>
    </submittedName>
</protein>
<dbReference type="Proteomes" id="UP000557566">
    <property type="component" value="Unassembled WGS sequence"/>
</dbReference>
<reference evidence="2 3" key="1">
    <citation type="journal article" date="2020" name="Genome Biol. Evol.">
        <title>A new high-quality draft genome assembly of the Chinese cordyceps Ophiocordyceps sinensis.</title>
        <authorList>
            <person name="Shu R."/>
            <person name="Zhang J."/>
            <person name="Meng Q."/>
            <person name="Zhang H."/>
            <person name="Zhou G."/>
            <person name="Li M."/>
            <person name="Wu P."/>
            <person name="Zhao Y."/>
            <person name="Chen C."/>
            <person name="Qin Q."/>
        </authorList>
    </citation>
    <scope>NUCLEOTIDE SEQUENCE [LARGE SCALE GENOMIC DNA]</scope>
    <source>
        <strain evidence="2 3">IOZ07</strain>
    </source>
</reference>
<feature type="region of interest" description="Disordered" evidence="1">
    <location>
        <begin position="67"/>
        <end position="142"/>
    </location>
</feature>
<dbReference type="AlphaFoldDB" id="A0A8H4PSN9"/>
<keyword evidence="3" id="KW-1185">Reference proteome</keyword>